<dbReference type="GO" id="GO:0050660">
    <property type="term" value="F:flavin adenine dinucleotide binding"/>
    <property type="evidence" value="ECO:0007669"/>
    <property type="project" value="TreeGrafter"/>
</dbReference>
<evidence type="ECO:0000256" key="1">
    <source>
        <dbReference type="SAM" id="MobiDB-lite"/>
    </source>
</evidence>
<dbReference type="AlphaFoldDB" id="A0A2B7Y305"/>
<dbReference type="OrthoDB" id="202203at2759"/>
<dbReference type="GO" id="GO:0005737">
    <property type="term" value="C:cytoplasm"/>
    <property type="evidence" value="ECO:0007669"/>
    <property type="project" value="TreeGrafter"/>
</dbReference>
<accession>A0A2B7Y305</accession>
<keyword evidence="2" id="KW-1133">Transmembrane helix</keyword>
<gene>
    <name evidence="4" type="ORF">AJ80_05536</name>
</gene>
<evidence type="ECO:0000256" key="2">
    <source>
        <dbReference type="SAM" id="Phobius"/>
    </source>
</evidence>
<comment type="caution">
    <text evidence="4">The sequence shown here is derived from an EMBL/GenBank/DDBJ whole genome shotgun (WGS) entry which is preliminary data.</text>
</comment>
<feature type="region of interest" description="Disordered" evidence="1">
    <location>
        <begin position="421"/>
        <end position="440"/>
    </location>
</feature>
<dbReference type="InterPro" id="IPR023753">
    <property type="entry name" value="FAD/NAD-binding_dom"/>
</dbReference>
<dbReference type="SUPFAM" id="SSF51905">
    <property type="entry name" value="FAD/NAD(P)-binding domain"/>
    <property type="match status" value="1"/>
</dbReference>
<dbReference type="Gene3D" id="3.50.50.100">
    <property type="match status" value="1"/>
</dbReference>
<dbReference type="Proteomes" id="UP000224634">
    <property type="component" value="Unassembled WGS sequence"/>
</dbReference>
<dbReference type="GO" id="GO:0004174">
    <property type="term" value="F:electron-transferring-flavoprotein dehydrogenase activity"/>
    <property type="evidence" value="ECO:0007669"/>
    <property type="project" value="TreeGrafter"/>
</dbReference>
<dbReference type="Pfam" id="PF07992">
    <property type="entry name" value="Pyr_redox_2"/>
    <property type="match status" value="1"/>
</dbReference>
<evidence type="ECO:0000259" key="3">
    <source>
        <dbReference type="Pfam" id="PF07992"/>
    </source>
</evidence>
<reference evidence="4 5" key="1">
    <citation type="submission" date="2017-10" db="EMBL/GenBank/DDBJ databases">
        <title>Comparative genomics in systemic dimorphic fungi from Ajellomycetaceae.</title>
        <authorList>
            <person name="Munoz J.F."/>
            <person name="Mcewen J.G."/>
            <person name="Clay O.K."/>
            <person name="Cuomo C.A."/>
        </authorList>
    </citation>
    <scope>NUCLEOTIDE SEQUENCE [LARGE SCALE GENOMIC DNA]</scope>
    <source>
        <strain evidence="4 5">UAMH7299</strain>
    </source>
</reference>
<dbReference type="PRINTS" id="PR00368">
    <property type="entry name" value="FADPNR"/>
</dbReference>
<name>A0A2B7Y305_POLH7</name>
<dbReference type="EMBL" id="PDNA01000082">
    <property type="protein sequence ID" value="PGH15519.1"/>
    <property type="molecule type" value="Genomic_DNA"/>
</dbReference>
<dbReference type="InterPro" id="IPR036188">
    <property type="entry name" value="FAD/NAD-bd_sf"/>
</dbReference>
<dbReference type="PRINTS" id="PR00411">
    <property type="entry name" value="PNDRDTASEI"/>
</dbReference>
<keyword evidence="2" id="KW-0812">Transmembrane</keyword>
<protein>
    <recommendedName>
        <fullName evidence="3">FAD/NAD(P)-binding domain-containing protein</fullName>
    </recommendedName>
</protein>
<evidence type="ECO:0000313" key="4">
    <source>
        <dbReference type="EMBL" id="PGH15519.1"/>
    </source>
</evidence>
<dbReference type="STRING" id="1447883.A0A2B7Y305"/>
<feature type="transmembrane region" description="Helical" evidence="2">
    <location>
        <begin position="6"/>
        <end position="23"/>
    </location>
</feature>
<keyword evidence="2" id="KW-0472">Membrane</keyword>
<sequence length="440" mass="48295">MFEKKILFAGLIAYAVSIYWDMLSRSLSARLTRFRYRKHLNELAKPHADEQQRNIVIIGAAFAGYHAARLLAASLPPDGRYKIVVVEPNSHFNFTWVLPRFCVVEGHEHKAFIPYGHYFKGLVSEKYVRWVRDSVASMGRSSVRLRDSGEEVPYEYLIIATGSGQGAQLPSRVGSEDKAEGTKLLRGVQSRIASAKKVVVVGGGAAGVELAADTKAKYPEKTIVLVHSRQAVMHRFGKELQEAALNGLEELGVEVILGERVMDEETENGVLTLASGRKVDCDYMLNCTGQQPASGLFAELSPNTISETGHIRVKPTLQVADDSLPNVYACGDVAHTGTQNPNARSATKQAMVAADNIILAVQGKQPRHVYKPYWADGIIQLTLGLVKSVIHYHDGKTGLLFTTKEEGVDLMAERAWTNMGAEPFVDGSEPEGSMDIMLKN</sequence>
<evidence type="ECO:0000313" key="5">
    <source>
        <dbReference type="Proteomes" id="UP000224634"/>
    </source>
</evidence>
<dbReference type="PANTHER" id="PTHR43735">
    <property type="entry name" value="APOPTOSIS-INDUCING FACTOR 1"/>
    <property type="match status" value="1"/>
</dbReference>
<keyword evidence="5" id="KW-1185">Reference proteome</keyword>
<organism evidence="4 5">
    <name type="scientific">Polytolypa hystricis (strain UAMH7299)</name>
    <dbReference type="NCBI Taxonomy" id="1447883"/>
    <lineage>
        <taxon>Eukaryota</taxon>
        <taxon>Fungi</taxon>
        <taxon>Dikarya</taxon>
        <taxon>Ascomycota</taxon>
        <taxon>Pezizomycotina</taxon>
        <taxon>Eurotiomycetes</taxon>
        <taxon>Eurotiomycetidae</taxon>
        <taxon>Onygenales</taxon>
        <taxon>Onygenales incertae sedis</taxon>
        <taxon>Polytolypa</taxon>
    </lineage>
</organism>
<feature type="domain" description="FAD/NAD(P)-binding" evidence="3">
    <location>
        <begin position="54"/>
        <end position="344"/>
    </location>
</feature>
<dbReference type="PANTHER" id="PTHR43735:SF11">
    <property type="entry name" value="HYPOTHETICAL OXIDOREDUCTASE (EUROFUNG)"/>
    <property type="match status" value="1"/>
</dbReference>
<proteinExistence type="predicted"/>